<keyword evidence="2" id="KW-1185">Reference proteome</keyword>
<dbReference type="Proteomes" id="UP000287166">
    <property type="component" value="Unassembled WGS sequence"/>
</dbReference>
<dbReference type="AlphaFoldDB" id="A0A401GH20"/>
<gene>
    <name evidence="1" type="ORF">SCP_0311540</name>
</gene>
<reference evidence="1 2" key="1">
    <citation type="journal article" date="2018" name="Sci. Rep.">
        <title>Genome sequence of the cauliflower mushroom Sparassis crispa (Hanabiratake) and its association with beneficial usage.</title>
        <authorList>
            <person name="Kiyama R."/>
            <person name="Furutani Y."/>
            <person name="Kawaguchi K."/>
            <person name="Nakanishi T."/>
        </authorList>
    </citation>
    <scope>NUCLEOTIDE SEQUENCE [LARGE SCALE GENOMIC DNA]</scope>
</reference>
<sequence length="468" mass="50867">MNTPFPPSTITSTDSLVAVTLIIMLASSRLPIVRASNANSARLATCRIAGRQTASKTYSTVSTQSSSSSAIWSHVGAGVAGGTVVVAGGYVWYHFSGAKQALDASNAVQEYYAKTKRAIVENAPKNPNDVLTFLRSTVKLYAGFIPGASSYVDATFDSLDELHDTHRGEVDKILGHAYDEVKGILKQRKEGSDVETGMKVLEVVKRRMGELQGVGKKVGQDVMQNLGDKFPQVSETLGGGYNELKNMAEKMGPEAKKIFDDTTCQVKDIFSKGFSPERLNQAKELIQAKTEAVRKLAETSSQGAWNKAVQQAEPYLDKLPEIKHLLNENASKFIAAGSGSSTVAQEVLARVREAAEAGVSGNEEKMRELRNFVSKKASQAENDGRGSIEKGWDALQQWIKTVPGGEDALEKTPEVKTFIQLSRERSDDAQKLTHETYEAVLKVLEEKGQKAKKLIGKSEEDVTEETSS</sequence>
<accession>A0A401GH20</accession>
<name>A0A401GH20_9APHY</name>
<protein>
    <submittedName>
        <fullName evidence="1">Uncharacterized protein</fullName>
    </submittedName>
</protein>
<dbReference type="OrthoDB" id="3883941at2759"/>
<evidence type="ECO:0000313" key="2">
    <source>
        <dbReference type="Proteomes" id="UP000287166"/>
    </source>
</evidence>
<comment type="caution">
    <text evidence="1">The sequence shown here is derived from an EMBL/GenBank/DDBJ whole genome shotgun (WGS) entry which is preliminary data.</text>
</comment>
<proteinExistence type="predicted"/>
<dbReference type="STRING" id="139825.A0A401GH20"/>
<dbReference type="RefSeq" id="XP_027612338.1">
    <property type="nucleotide sequence ID" value="XM_027756537.1"/>
</dbReference>
<organism evidence="1 2">
    <name type="scientific">Sparassis crispa</name>
    <dbReference type="NCBI Taxonomy" id="139825"/>
    <lineage>
        <taxon>Eukaryota</taxon>
        <taxon>Fungi</taxon>
        <taxon>Dikarya</taxon>
        <taxon>Basidiomycota</taxon>
        <taxon>Agaricomycotina</taxon>
        <taxon>Agaricomycetes</taxon>
        <taxon>Polyporales</taxon>
        <taxon>Sparassidaceae</taxon>
        <taxon>Sparassis</taxon>
    </lineage>
</organism>
<evidence type="ECO:0000313" key="1">
    <source>
        <dbReference type="EMBL" id="GBE81425.1"/>
    </source>
</evidence>
<dbReference type="GeneID" id="38778342"/>
<dbReference type="EMBL" id="BFAD01000003">
    <property type="protein sequence ID" value="GBE81425.1"/>
    <property type="molecule type" value="Genomic_DNA"/>
</dbReference>
<dbReference type="InParanoid" id="A0A401GH20"/>